<keyword evidence="1" id="KW-0812">Transmembrane</keyword>
<name>A0A4R2GLS5_9BACT</name>
<protein>
    <recommendedName>
        <fullName evidence="4">LPXTG-motif cell wall-anchored protein</fullName>
    </recommendedName>
</protein>
<feature type="transmembrane region" description="Helical" evidence="1">
    <location>
        <begin position="47"/>
        <end position="65"/>
    </location>
</feature>
<keyword evidence="1" id="KW-1133">Transmembrane helix</keyword>
<organism evidence="2 3">
    <name type="scientific">Natronoflexus pectinivorans</name>
    <dbReference type="NCBI Taxonomy" id="682526"/>
    <lineage>
        <taxon>Bacteria</taxon>
        <taxon>Pseudomonadati</taxon>
        <taxon>Bacteroidota</taxon>
        <taxon>Bacteroidia</taxon>
        <taxon>Marinilabiliales</taxon>
        <taxon>Marinilabiliaceae</taxon>
        <taxon>Natronoflexus</taxon>
    </lineage>
</organism>
<proteinExistence type="predicted"/>
<evidence type="ECO:0008006" key="4">
    <source>
        <dbReference type="Google" id="ProtNLM"/>
    </source>
</evidence>
<dbReference type="AlphaFoldDB" id="A0A4R2GLS5"/>
<dbReference type="EMBL" id="SLWK01000002">
    <property type="protein sequence ID" value="TCO09638.1"/>
    <property type="molecule type" value="Genomic_DNA"/>
</dbReference>
<comment type="caution">
    <text evidence="2">The sequence shown here is derived from an EMBL/GenBank/DDBJ whole genome shotgun (WGS) entry which is preliminary data.</text>
</comment>
<reference evidence="2 3" key="1">
    <citation type="submission" date="2019-03" db="EMBL/GenBank/DDBJ databases">
        <title>Genomic Encyclopedia of Type Strains, Phase IV (KMG-IV): sequencing the most valuable type-strain genomes for metagenomic binning, comparative biology and taxonomic classification.</title>
        <authorList>
            <person name="Goeker M."/>
        </authorList>
    </citation>
    <scope>NUCLEOTIDE SEQUENCE [LARGE SCALE GENOMIC DNA]</scope>
    <source>
        <strain evidence="2 3">DSM 24179</strain>
    </source>
</reference>
<evidence type="ECO:0000313" key="3">
    <source>
        <dbReference type="Proteomes" id="UP000295221"/>
    </source>
</evidence>
<sequence>MKKIGVILIVIGLLITIFTGISFKTEEDVVEIGEFAITQEKEHEVNWPQWVGGAVALGGIIILLLSRKKQ</sequence>
<keyword evidence="1" id="KW-0472">Membrane</keyword>
<evidence type="ECO:0000313" key="2">
    <source>
        <dbReference type="EMBL" id="TCO09638.1"/>
    </source>
</evidence>
<gene>
    <name evidence="2" type="ORF">EV194_10260</name>
</gene>
<dbReference type="RefSeq" id="WP_132432339.1">
    <property type="nucleotide sequence ID" value="NZ_SLWK01000002.1"/>
</dbReference>
<dbReference type="Proteomes" id="UP000295221">
    <property type="component" value="Unassembled WGS sequence"/>
</dbReference>
<keyword evidence="3" id="KW-1185">Reference proteome</keyword>
<evidence type="ECO:0000256" key="1">
    <source>
        <dbReference type="SAM" id="Phobius"/>
    </source>
</evidence>
<accession>A0A4R2GLS5</accession>